<dbReference type="GO" id="GO:0016209">
    <property type="term" value="F:antioxidant activity"/>
    <property type="evidence" value="ECO:0007669"/>
    <property type="project" value="InterPro"/>
</dbReference>
<dbReference type="InterPro" id="IPR025380">
    <property type="entry name" value="DUF4369"/>
</dbReference>
<dbReference type="CDD" id="cd02966">
    <property type="entry name" value="TlpA_like_family"/>
    <property type="match status" value="1"/>
</dbReference>
<evidence type="ECO:0000313" key="5">
    <source>
        <dbReference type="EMBL" id="HJE39103.1"/>
    </source>
</evidence>
<keyword evidence="2" id="KW-0201">Cytochrome c-type biogenesis</keyword>
<dbReference type="PANTHER" id="PTHR42852:SF6">
    <property type="entry name" value="THIOL:DISULFIDE INTERCHANGE PROTEIN DSBE"/>
    <property type="match status" value="1"/>
</dbReference>
<evidence type="ECO:0000256" key="1">
    <source>
        <dbReference type="ARBA" id="ARBA00004196"/>
    </source>
</evidence>
<evidence type="ECO:0000313" key="6">
    <source>
        <dbReference type="Proteomes" id="UP000711407"/>
    </source>
</evidence>
<keyword evidence="3" id="KW-1015">Disulfide bond</keyword>
<comment type="subcellular location">
    <subcellularLocation>
        <location evidence="1">Cell envelope</location>
    </subcellularLocation>
</comment>
<dbReference type="Proteomes" id="UP000711407">
    <property type="component" value="Unassembled WGS sequence"/>
</dbReference>
<reference evidence="5" key="2">
    <citation type="submission" date="2021-09" db="EMBL/GenBank/DDBJ databases">
        <authorList>
            <person name="Gilroy R."/>
        </authorList>
    </citation>
    <scope>NUCLEOTIDE SEQUENCE</scope>
    <source>
        <strain evidence="5">4100</strain>
    </source>
</reference>
<dbReference type="InterPro" id="IPR036249">
    <property type="entry name" value="Thioredoxin-like_sf"/>
</dbReference>
<dbReference type="AlphaFoldDB" id="A0A4Q0UA67"/>
<dbReference type="PROSITE" id="PS51352">
    <property type="entry name" value="THIOREDOXIN_2"/>
    <property type="match status" value="1"/>
</dbReference>
<dbReference type="PANTHER" id="PTHR42852">
    <property type="entry name" value="THIOL:DISULFIDE INTERCHANGE PROTEIN DSBE"/>
    <property type="match status" value="1"/>
</dbReference>
<dbReference type="InterPro" id="IPR017937">
    <property type="entry name" value="Thioredoxin_CS"/>
</dbReference>
<dbReference type="InterPro" id="IPR013766">
    <property type="entry name" value="Thioredoxin_domain"/>
</dbReference>
<dbReference type="EMBL" id="DYXT01000028">
    <property type="protein sequence ID" value="HJE39103.1"/>
    <property type="molecule type" value="Genomic_DNA"/>
</dbReference>
<dbReference type="Pfam" id="PF14289">
    <property type="entry name" value="DUF4369"/>
    <property type="match status" value="1"/>
</dbReference>
<dbReference type="GO" id="GO:0030313">
    <property type="term" value="C:cell envelope"/>
    <property type="evidence" value="ECO:0007669"/>
    <property type="project" value="UniProtKB-SubCell"/>
</dbReference>
<dbReference type="Pfam" id="PF00578">
    <property type="entry name" value="AhpC-TSA"/>
    <property type="match status" value="1"/>
</dbReference>
<accession>A0A4Q0UA67</accession>
<comment type="caution">
    <text evidence="5">The sequence shown here is derived from an EMBL/GenBank/DDBJ whole genome shotgun (WGS) entry which is preliminary data.</text>
</comment>
<organism evidence="5 6">
    <name type="scientific">Candidatus Amulumruptor caecigallinarius</name>
    <dbReference type="NCBI Taxonomy" id="2109911"/>
    <lineage>
        <taxon>Bacteria</taxon>
        <taxon>Pseudomonadati</taxon>
        <taxon>Bacteroidota</taxon>
        <taxon>Bacteroidia</taxon>
        <taxon>Bacteroidales</taxon>
        <taxon>Muribaculaceae</taxon>
        <taxon>Candidatus Amulumruptor</taxon>
    </lineage>
</organism>
<name>A0A4Q0UA67_9BACT</name>
<dbReference type="SUPFAM" id="SSF52833">
    <property type="entry name" value="Thioredoxin-like"/>
    <property type="match status" value="1"/>
</dbReference>
<protein>
    <submittedName>
        <fullName evidence="5">AhpC/TSA family protein</fullName>
    </submittedName>
</protein>
<sequence>MKSLKISAIAMAGALMLGACSEQKAGSYEIAIPLQGQDLNGTVAYLIDYDNGDKMDSTVVANDSIIFKGNVDKSYLARIIVDGQRYGTIIVEQGTLTPDSTGLLTGTPLNDLLVNAGKRLDSIAMQANSLPKDSIGMAKLDSINIVYENIEKEIFTQNADNPIGYLFFLNLAYRMELAELDEQLKAYPSMASYQRIKDLRSALEKKAATSVGSKYKDFEIKNDSTTTRLSQFVGKDGKFTLVDFWASWCGPCRREIPVIKGLYDSYKEKDLNVVGVAVWDEPEATLKAIDELGITWPCIIDAQKIPTDIYGISGIPCIILIDPDGTIVSRDKQGDELVADVNNCIAKYREKQKEAKENAVLTEAASSN</sequence>
<dbReference type="GO" id="GO:0017004">
    <property type="term" value="P:cytochrome complex assembly"/>
    <property type="evidence" value="ECO:0007669"/>
    <property type="project" value="UniProtKB-KW"/>
</dbReference>
<evidence type="ECO:0000256" key="3">
    <source>
        <dbReference type="ARBA" id="ARBA00023157"/>
    </source>
</evidence>
<dbReference type="PROSITE" id="PS00194">
    <property type="entry name" value="THIOREDOXIN_1"/>
    <property type="match status" value="1"/>
</dbReference>
<reference evidence="5" key="1">
    <citation type="journal article" date="2021" name="PeerJ">
        <title>Extensive microbial diversity within the chicken gut microbiome revealed by metagenomics and culture.</title>
        <authorList>
            <person name="Gilroy R."/>
            <person name="Ravi A."/>
            <person name="Getino M."/>
            <person name="Pursley I."/>
            <person name="Horton D.L."/>
            <person name="Alikhan N.F."/>
            <person name="Baker D."/>
            <person name="Gharbi K."/>
            <person name="Hall N."/>
            <person name="Watson M."/>
            <person name="Adriaenssens E.M."/>
            <person name="Foster-Nyarko E."/>
            <person name="Jarju S."/>
            <person name="Secka A."/>
            <person name="Antonio M."/>
            <person name="Oren A."/>
            <person name="Chaudhuri R.R."/>
            <person name="La Ragione R."/>
            <person name="Hildebrand F."/>
            <person name="Pallen M.J."/>
        </authorList>
    </citation>
    <scope>NUCLEOTIDE SEQUENCE</scope>
    <source>
        <strain evidence="5">4100</strain>
    </source>
</reference>
<dbReference type="Gene3D" id="3.40.30.10">
    <property type="entry name" value="Glutaredoxin"/>
    <property type="match status" value="1"/>
</dbReference>
<keyword evidence="4" id="KW-0676">Redox-active center</keyword>
<gene>
    <name evidence="5" type="ORF">K8V47_05025</name>
</gene>
<evidence type="ECO:0000256" key="2">
    <source>
        <dbReference type="ARBA" id="ARBA00022748"/>
    </source>
</evidence>
<dbReference type="InterPro" id="IPR000866">
    <property type="entry name" value="AhpC/TSA"/>
</dbReference>
<dbReference type="PROSITE" id="PS51257">
    <property type="entry name" value="PROKAR_LIPOPROTEIN"/>
    <property type="match status" value="1"/>
</dbReference>
<evidence type="ECO:0000256" key="4">
    <source>
        <dbReference type="ARBA" id="ARBA00023284"/>
    </source>
</evidence>
<dbReference type="InterPro" id="IPR050553">
    <property type="entry name" value="Thioredoxin_ResA/DsbE_sf"/>
</dbReference>
<proteinExistence type="predicted"/>
<dbReference type="GO" id="GO:0016491">
    <property type="term" value="F:oxidoreductase activity"/>
    <property type="evidence" value="ECO:0007669"/>
    <property type="project" value="InterPro"/>
</dbReference>